<evidence type="ECO:0000313" key="1">
    <source>
        <dbReference type="EMBL" id="CAF5228289.1"/>
    </source>
</evidence>
<dbReference type="Proteomes" id="UP000681720">
    <property type="component" value="Unassembled WGS sequence"/>
</dbReference>
<sequence length="75" mass="7903">PNFKRLNVPLGPPAPGYAPLPGFSGPIGIPGPYVSPPAAPQSAPPMIYPFGPMQYPTLSYDMSRSILSPPLQQTV</sequence>
<evidence type="ECO:0000313" key="3">
    <source>
        <dbReference type="Proteomes" id="UP000681720"/>
    </source>
</evidence>
<feature type="non-terminal residue" evidence="1">
    <location>
        <position position="75"/>
    </location>
</feature>
<evidence type="ECO:0000313" key="2">
    <source>
        <dbReference type="EMBL" id="CAF5229094.1"/>
    </source>
</evidence>
<name>A0A8S3KBW9_9BILA</name>
<dbReference type="AlphaFoldDB" id="A0A8S3KBW9"/>
<dbReference type="EMBL" id="CAJOBI010368526">
    <property type="protein sequence ID" value="CAF5229094.1"/>
    <property type="molecule type" value="Genomic_DNA"/>
</dbReference>
<dbReference type="EMBL" id="CAJOBJ010383571">
    <property type="protein sequence ID" value="CAF5228289.1"/>
    <property type="molecule type" value="Genomic_DNA"/>
</dbReference>
<dbReference type="Proteomes" id="UP000676336">
    <property type="component" value="Unassembled WGS sequence"/>
</dbReference>
<comment type="caution">
    <text evidence="1">The sequence shown here is derived from an EMBL/GenBank/DDBJ whole genome shotgun (WGS) entry which is preliminary data.</text>
</comment>
<gene>
    <name evidence="1" type="ORF">GIL414_LOCUS88075</name>
    <name evidence="2" type="ORF">SMN809_LOCUS86060</name>
</gene>
<feature type="non-terminal residue" evidence="1">
    <location>
        <position position="1"/>
    </location>
</feature>
<accession>A0A8S3KBW9</accession>
<proteinExistence type="predicted"/>
<reference evidence="1" key="1">
    <citation type="submission" date="2021-02" db="EMBL/GenBank/DDBJ databases">
        <authorList>
            <person name="Nowell W R."/>
        </authorList>
    </citation>
    <scope>NUCLEOTIDE SEQUENCE</scope>
</reference>
<protein>
    <submittedName>
        <fullName evidence="1">Uncharacterized protein</fullName>
    </submittedName>
</protein>
<organism evidence="1 3">
    <name type="scientific">Rotaria magnacalcarata</name>
    <dbReference type="NCBI Taxonomy" id="392030"/>
    <lineage>
        <taxon>Eukaryota</taxon>
        <taxon>Metazoa</taxon>
        <taxon>Spiralia</taxon>
        <taxon>Gnathifera</taxon>
        <taxon>Rotifera</taxon>
        <taxon>Eurotatoria</taxon>
        <taxon>Bdelloidea</taxon>
        <taxon>Philodinida</taxon>
        <taxon>Philodinidae</taxon>
        <taxon>Rotaria</taxon>
    </lineage>
</organism>